<dbReference type="SUPFAM" id="SSF46689">
    <property type="entry name" value="Homeodomain-like"/>
    <property type="match status" value="2"/>
</dbReference>
<dbReference type="EMBL" id="LR786503">
    <property type="protein sequence ID" value="CAB3261678.1"/>
    <property type="molecule type" value="mRNA"/>
</dbReference>
<dbReference type="PANTHER" id="PTHR46734">
    <property type="entry name" value="TELOMERIC REPEAT-BINDING FACTOR 1 TERF1"/>
    <property type="match status" value="1"/>
</dbReference>
<feature type="compositionally biased region" description="Low complexity" evidence="2">
    <location>
        <begin position="188"/>
        <end position="213"/>
    </location>
</feature>
<feature type="domain" description="HTH myb-type" evidence="4">
    <location>
        <begin position="335"/>
        <end position="393"/>
    </location>
</feature>
<evidence type="ECO:0000256" key="1">
    <source>
        <dbReference type="ARBA" id="ARBA00023242"/>
    </source>
</evidence>
<keyword evidence="1" id="KW-0539">Nucleus</keyword>
<dbReference type="PANTHER" id="PTHR46734:SF1">
    <property type="entry name" value="TELOMERIC REPEAT-BINDING FACTOR 1"/>
    <property type="match status" value="1"/>
</dbReference>
<feature type="region of interest" description="Disordered" evidence="2">
    <location>
        <begin position="170"/>
        <end position="216"/>
    </location>
</feature>
<dbReference type="InterPro" id="IPR009057">
    <property type="entry name" value="Homeodomain-like_sf"/>
</dbReference>
<feature type="compositionally biased region" description="Polar residues" evidence="2">
    <location>
        <begin position="302"/>
        <end position="326"/>
    </location>
</feature>
<feature type="domain" description="HTH myb-type" evidence="4">
    <location>
        <begin position="649"/>
        <end position="706"/>
    </location>
</feature>
<feature type="compositionally biased region" description="Polar residues" evidence="2">
    <location>
        <begin position="170"/>
        <end position="187"/>
    </location>
</feature>
<organism evidence="5">
    <name type="scientific">Phallusia mammillata</name>
    <dbReference type="NCBI Taxonomy" id="59560"/>
    <lineage>
        <taxon>Eukaryota</taxon>
        <taxon>Metazoa</taxon>
        <taxon>Chordata</taxon>
        <taxon>Tunicata</taxon>
        <taxon>Ascidiacea</taxon>
        <taxon>Phlebobranchia</taxon>
        <taxon>Ascidiidae</taxon>
        <taxon>Phallusia</taxon>
    </lineage>
</organism>
<dbReference type="PROSITE" id="PS50090">
    <property type="entry name" value="MYB_LIKE"/>
    <property type="match status" value="2"/>
</dbReference>
<evidence type="ECO:0000256" key="2">
    <source>
        <dbReference type="SAM" id="MobiDB-lite"/>
    </source>
</evidence>
<evidence type="ECO:0000259" key="4">
    <source>
        <dbReference type="PROSITE" id="PS51294"/>
    </source>
</evidence>
<proteinExistence type="evidence at transcript level"/>
<feature type="region of interest" description="Disordered" evidence="2">
    <location>
        <begin position="562"/>
        <end position="610"/>
    </location>
</feature>
<dbReference type="InterPro" id="IPR001005">
    <property type="entry name" value="SANT/Myb"/>
</dbReference>
<feature type="region of interest" description="Disordered" evidence="2">
    <location>
        <begin position="449"/>
        <end position="547"/>
    </location>
</feature>
<evidence type="ECO:0000259" key="3">
    <source>
        <dbReference type="PROSITE" id="PS50090"/>
    </source>
</evidence>
<evidence type="ECO:0000313" key="5">
    <source>
        <dbReference type="EMBL" id="CAB3261678.1"/>
    </source>
</evidence>
<dbReference type="SMART" id="SM00717">
    <property type="entry name" value="SANT"/>
    <property type="match status" value="2"/>
</dbReference>
<dbReference type="Gene3D" id="1.10.246.220">
    <property type="match status" value="1"/>
</dbReference>
<dbReference type="CDD" id="cd11660">
    <property type="entry name" value="SANT_TRF"/>
    <property type="match status" value="2"/>
</dbReference>
<feature type="compositionally biased region" description="Polar residues" evidence="2">
    <location>
        <begin position="478"/>
        <end position="536"/>
    </location>
</feature>
<reference evidence="5" key="1">
    <citation type="submission" date="2020-04" db="EMBL/GenBank/DDBJ databases">
        <authorList>
            <person name="Neveu A P."/>
        </authorList>
    </citation>
    <scope>NUCLEOTIDE SEQUENCE</scope>
    <source>
        <tissue evidence="5">Whole embryo</tissue>
    </source>
</reference>
<feature type="compositionally biased region" description="Polar residues" evidence="2">
    <location>
        <begin position="567"/>
        <end position="585"/>
    </location>
</feature>
<gene>
    <name evidence="5" type="primary">LOC100177249-001</name>
</gene>
<dbReference type="AlphaFoldDB" id="A0A6F9DHI3"/>
<protein>
    <submittedName>
        <fullName evidence="5">Uncharacterized protein LOC100177249</fullName>
    </submittedName>
</protein>
<dbReference type="Pfam" id="PF00249">
    <property type="entry name" value="Myb_DNA-binding"/>
    <property type="match status" value="1"/>
</dbReference>
<dbReference type="InterPro" id="IPR052450">
    <property type="entry name" value="TRBD-Containing_Protein"/>
</dbReference>
<name>A0A6F9DHI3_9ASCI</name>
<dbReference type="PROSITE" id="PS51294">
    <property type="entry name" value="HTH_MYB"/>
    <property type="match status" value="2"/>
</dbReference>
<accession>A0A6F9DHI3</accession>
<sequence length="708" mass="78889">MSSNGDEEVVHLELVRTWDKEFLLHAELEDFERPIDFEFELPEVTDFNTCTKGYLVCLKLLAHKLNKAAVEQNVTELHLLSQDAKDLLLILKDMVANTKANYSYFQQSQDNLEKMLDFSSWDKVMVSLVSSFFSGTMKFIDEHKDHLGIPFLYKLHDQFLKIREKKLSDNDSTLSTETDLPTSATNTSDDSSSEEFPSSSSDSSPLPSCTSSSAVNDRPAKSFQKELLVCAAITDSEVECEEDNLAEGHGTANKEADLTAMDTEGLPSPINKDKSLPPSNVSEEEKEPMLTSTQKNDEINDDTPTTTKNDSTAEKQPSQNPCQTRSRVQRSPIHRKKQRRQRFSLLTDVHLIHGVKRYGVGSWATILKNYEFPSFRTAVHLKDRWRTLITTGAVKEDDGLFILVEPFKSALKDFSQKKIAQSEKHIPKIHLSRSSTQNNDNNATKETLTASASKELPVPILPQANPKKVTRPEEDKSTPPTAASGRTETANPVNTLTDPQPSEPTQDSETPVDTSATEATPPTNKPGPSSSSTQHPSPGHFGGDVEPNLSIEHVVSLAIWGSDDEPNVSNKTGEFSGSSPQNESSPAKAKGDKKDATTAGASNTTPHKKRRLWDVEGEVMTWDEPILEHNFVSRKKAAGAFDTIGEVPKKAHKKVAWSDEEVQHLLKGIERYGQGQWAMILDRFKFNNRTAVQLKDKYRNILKKKDED</sequence>
<feature type="region of interest" description="Disordered" evidence="2">
    <location>
        <begin position="262"/>
        <end position="340"/>
    </location>
</feature>
<feature type="domain" description="Myb-like" evidence="3">
    <location>
        <begin position="649"/>
        <end position="702"/>
    </location>
</feature>
<dbReference type="InterPro" id="IPR017930">
    <property type="entry name" value="Myb_dom"/>
</dbReference>
<dbReference type="Gene3D" id="1.10.10.60">
    <property type="entry name" value="Homeodomain-like"/>
    <property type="match status" value="1"/>
</dbReference>
<feature type="domain" description="Myb-like" evidence="3">
    <location>
        <begin position="335"/>
        <end position="389"/>
    </location>
</feature>